<dbReference type="Pfam" id="PF08279">
    <property type="entry name" value="HTH_11"/>
    <property type="match status" value="1"/>
</dbReference>
<sequence>MDKFIIQLIQNKSIIRKLHILESLIDNNGIVSSRFLARKLQCTSRTIISDISQIKQILPNNWDIISVNSKGYLLKKRSFRSSFKRYSHLPDK</sequence>
<evidence type="ECO:0000313" key="2">
    <source>
        <dbReference type="EMBL" id="MDT2251853.1"/>
    </source>
</evidence>
<comment type="caution">
    <text evidence="2">The sequence shown here is derived from an EMBL/GenBank/DDBJ whole genome shotgun (WGS) entry which is preliminary data.</text>
</comment>
<dbReference type="RefSeq" id="WP_235430654.1">
    <property type="nucleotide sequence ID" value="NZ_CP121102.1"/>
</dbReference>
<reference evidence="2" key="2">
    <citation type="submission" date="2023-03" db="EMBL/GenBank/DDBJ databases">
        <authorList>
            <person name="Obshta O."/>
            <person name="Zabrodski M.W."/>
            <person name="Soomro T."/>
            <person name="Wilson G."/>
            <person name="Masood F."/>
            <person name="Thebeau J."/>
            <person name="Bezerra Da Silva M.C."/>
            <person name="Raza F."/>
            <person name="Biganski S."/>
            <person name="Jose M."/>
            <person name="Camilli M."/>
            <person name="Kozii I.V."/>
            <person name="Kozii R.V."/>
            <person name="Simko E."/>
            <person name="Wood S.C."/>
        </authorList>
    </citation>
    <scope>NUCLEOTIDE SEQUENCE</scope>
    <source>
        <strain evidence="2">PL001</strain>
    </source>
</reference>
<dbReference type="InterPro" id="IPR036388">
    <property type="entry name" value="WH-like_DNA-bd_sf"/>
</dbReference>
<dbReference type="Gene3D" id="1.10.10.10">
    <property type="entry name" value="Winged helix-like DNA-binding domain superfamily/Winged helix DNA-binding domain"/>
    <property type="match status" value="1"/>
</dbReference>
<evidence type="ECO:0000259" key="1">
    <source>
        <dbReference type="Pfam" id="PF08279"/>
    </source>
</evidence>
<evidence type="ECO:0000313" key="3">
    <source>
        <dbReference type="Proteomes" id="UP001259239"/>
    </source>
</evidence>
<organism evidence="2 3">
    <name type="scientific">Paenibacillus larvae</name>
    <dbReference type="NCBI Taxonomy" id="1464"/>
    <lineage>
        <taxon>Bacteria</taxon>
        <taxon>Bacillati</taxon>
        <taxon>Bacillota</taxon>
        <taxon>Bacilli</taxon>
        <taxon>Bacillales</taxon>
        <taxon>Paenibacillaceae</taxon>
        <taxon>Paenibacillus</taxon>
    </lineage>
</organism>
<feature type="domain" description="Helix-turn-helix type 11" evidence="1">
    <location>
        <begin position="16"/>
        <end position="72"/>
    </location>
</feature>
<gene>
    <name evidence="2" type="ORF">P7H09_11300</name>
</gene>
<proteinExistence type="predicted"/>
<accession>A0AAP5JTS2</accession>
<dbReference type="InterPro" id="IPR013196">
    <property type="entry name" value="HTH_11"/>
</dbReference>
<protein>
    <submittedName>
        <fullName evidence="2">Helix-turn-helix domain-containing protein</fullName>
    </submittedName>
</protein>
<dbReference type="Proteomes" id="UP001259239">
    <property type="component" value="Unassembled WGS sequence"/>
</dbReference>
<dbReference type="EMBL" id="JARQGV010000004">
    <property type="protein sequence ID" value="MDT2251853.1"/>
    <property type="molecule type" value="Genomic_DNA"/>
</dbReference>
<dbReference type="AlphaFoldDB" id="A0AAP5JTS2"/>
<name>A0AAP5JTS2_9BACL</name>
<reference evidence="2" key="1">
    <citation type="journal article" date="2023" name="J. Vet. Diagn. Invest.">
        <title>Oxytetracycline-resistant Paenibacillus larvae identified in commercial beekeeping operations in Saskatchewan using pooled honey sampling.</title>
        <authorList>
            <person name="Obshta O."/>
            <person name="Zabrodski M.W."/>
            <person name="Soomro T."/>
            <person name="Wilson G."/>
            <person name="Masood F."/>
            <person name="Thebeau J."/>
            <person name="Silva M.C.B."/>
            <person name="Biganski S."/>
            <person name="Kozii I.V."/>
            <person name="Koziy R.V."/>
            <person name="Raza M.F."/>
            <person name="Jose M.S."/>
            <person name="Simko E."/>
            <person name="Wood S.C."/>
        </authorList>
    </citation>
    <scope>NUCLEOTIDE SEQUENCE</scope>
    <source>
        <strain evidence="2">PL001</strain>
    </source>
</reference>